<evidence type="ECO:0000313" key="9">
    <source>
        <dbReference type="Proteomes" id="UP001232245"/>
    </source>
</evidence>
<comment type="similarity">
    <text evidence="2">Belongs to the DsbD family.</text>
</comment>
<name>A0ABT9Z573_9BACI</name>
<reference evidence="8 9" key="1">
    <citation type="submission" date="2023-07" db="EMBL/GenBank/DDBJ databases">
        <title>Genomic Encyclopedia of Type Strains, Phase IV (KMG-IV): sequencing the most valuable type-strain genomes for metagenomic binning, comparative biology and taxonomic classification.</title>
        <authorList>
            <person name="Goeker M."/>
        </authorList>
    </citation>
    <scope>NUCLEOTIDE SEQUENCE [LARGE SCALE GENOMIC DNA]</scope>
    <source>
        <strain evidence="8 9">DSM 17723</strain>
    </source>
</reference>
<dbReference type="PANTHER" id="PTHR31272">
    <property type="entry name" value="CYTOCHROME C-TYPE BIOGENESIS PROTEIN HI_1454-RELATED"/>
    <property type="match status" value="1"/>
</dbReference>
<feature type="transmembrane region" description="Helical" evidence="6">
    <location>
        <begin position="129"/>
        <end position="156"/>
    </location>
</feature>
<keyword evidence="9" id="KW-1185">Reference proteome</keyword>
<feature type="transmembrane region" description="Helical" evidence="6">
    <location>
        <begin position="53"/>
        <end position="76"/>
    </location>
</feature>
<sequence>MENITFIMAFSAGLLAFVSPCCLPLYPSFVSYITGMSINELKGDKDTQHKKKILLHSIFFSLGFSVIYYILGFSFSGIGQLFSEHQDLIRMLGGIFIILMGLFMLEIFQPKFMLKDTRVQKKRSNVGYLNSFLIGLGFAAGWTPCIGPIFGVIMYASALNPSQAFINITGYSLGFCLPFIVLAFFIGKTKFIVKHSQKLMKIGGVIMIIFGILLYFDQMTFLNIWFSNLQYRLNDWIHTVTS</sequence>
<comment type="subcellular location">
    <subcellularLocation>
        <location evidence="1">Membrane</location>
        <topology evidence="1">Multi-pass membrane protein</topology>
    </subcellularLocation>
</comment>
<comment type="caution">
    <text evidence="8">The sequence shown here is derived from an EMBL/GenBank/DDBJ whole genome shotgun (WGS) entry which is preliminary data.</text>
</comment>
<evidence type="ECO:0000256" key="6">
    <source>
        <dbReference type="SAM" id="Phobius"/>
    </source>
</evidence>
<dbReference type="Pfam" id="PF02683">
    <property type="entry name" value="DsbD_TM"/>
    <property type="match status" value="1"/>
</dbReference>
<protein>
    <submittedName>
        <fullName evidence="8">Cytochrome c-type biogenesis protein</fullName>
    </submittedName>
</protein>
<gene>
    <name evidence="8" type="ORF">J2S02_003757</name>
</gene>
<dbReference type="InterPro" id="IPR003834">
    <property type="entry name" value="Cyt_c_assmbl_TM_dom"/>
</dbReference>
<feature type="transmembrane region" description="Helical" evidence="6">
    <location>
        <begin position="6"/>
        <end position="32"/>
    </location>
</feature>
<feature type="transmembrane region" description="Helical" evidence="6">
    <location>
        <begin position="199"/>
        <end position="216"/>
    </location>
</feature>
<evidence type="ECO:0000256" key="4">
    <source>
        <dbReference type="ARBA" id="ARBA00022989"/>
    </source>
</evidence>
<proteinExistence type="inferred from homology"/>
<keyword evidence="4 6" id="KW-1133">Transmembrane helix</keyword>
<evidence type="ECO:0000313" key="8">
    <source>
        <dbReference type="EMBL" id="MDQ0227412.1"/>
    </source>
</evidence>
<dbReference type="RefSeq" id="WP_307190801.1">
    <property type="nucleotide sequence ID" value="NZ_JAUSTZ010000009.1"/>
</dbReference>
<keyword evidence="5 6" id="KW-0472">Membrane</keyword>
<evidence type="ECO:0000256" key="3">
    <source>
        <dbReference type="ARBA" id="ARBA00022692"/>
    </source>
</evidence>
<organism evidence="8 9">
    <name type="scientific">Metabacillus niabensis</name>
    <dbReference type="NCBI Taxonomy" id="324854"/>
    <lineage>
        <taxon>Bacteria</taxon>
        <taxon>Bacillati</taxon>
        <taxon>Bacillota</taxon>
        <taxon>Bacilli</taxon>
        <taxon>Bacillales</taxon>
        <taxon>Bacillaceae</taxon>
        <taxon>Metabacillus</taxon>
    </lineage>
</organism>
<dbReference type="InterPro" id="IPR051790">
    <property type="entry name" value="Cytochrome_c-biogenesis_DsbD"/>
</dbReference>
<feature type="domain" description="Cytochrome C biogenesis protein transmembrane" evidence="7">
    <location>
        <begin position="6"/>
        <end position="189"/>
    </location>
</feature>
<accession>A0ABT9Z573</accession>
<feature type="transmembrane region" description="Helical" evidence="6">
    <location>
        <begin position="88"/>
        <end position="108"/>
    </location>
</feature>
<evidence type="ECO:0000259" key="7">
    <source>
        <dbReference type="Pfam" id="PF02683"/>
    </source>
</evidence>
<dbReference type="EMBL" id="JAUSTZ010000009">
    <property type="protein sequence ID" value="MDQ0227412.1"/>
    <property type="molecule type" value="Genomic_DNA"/>
</dbReference>
<evidence type="ECO:0000256" key="5">
    <source>
        <dbReference type="ARBA" id="ARBA00023136"/>
    </source>
</evidence>
<feature type="transmembrane region" description="Helical" evidence="6">
    <location>
        <begin position="168"/>
        <end position="187"/>
    </location>
</feature>
<evidence type="ECO:0000256" key="1">
    <source>
        <dbReference type="ARBA" id="ARBA00004141"/>
    </source>
</evidence>
<dbReference type="Proteomes" id="UP001232245">
    <property type="component" value="Unassembled WGS sequence"/>
</dbReference>
<dbReference type="PANTHER" id="PTHR31272:SF4">
    <property type="entry name" value="CYTOCHROME C-TYPE BIOGENESIS PROTEIN HI_1454-RELATED"/>
    <property type="match status" value="1"/>
</dbReference>
<evidence type="ECO:0000256" key="2">
    <source>
        <dbReference type="ARBA" id="ARBA00006143"/>
    </source>
</evidence>
<keyword evidence="3 6" id="KW-0812">Transmembrane</keyword>